<evidence type="ECO:0000313" key="2">
    <source>
        <dbReference type="Proteomes" id="UP000182229"/>
    </source>
</evidence>
<dbReference type="AlphaFoldDB" id="A0A1L9BFC2"/>
<protein>
    <recommendedName>
        <fullName evidence="3">Periplasmic heavy metal sensor</fullName>
    </recommendedName>
</protein>
<gene>
    <name evidence="1" type="ORF">BON30_08720</name>
</gene>
<comment type="caution">
    <text evidence="1">The sequence shown here is derived from an EMBL/GenBank/DDBJ whole genome shotgun (WGS) entry which is preliminary data.</text>
</comment>
<reference evidence="2" key="1">
    <citation type="submission" date="2016-11" db="EMBL/GenBank/DDBJ databases">
        <authorList>
            <person name="Shukria A."/>
            <person name="Stevens D.C."/>
        </authorList>
    </citation>
    <scope>NUCLEOTIDE SEQUENCE [LARGE SCALE GENOMIC DNA]</scope>
    <source>
        <strain evidence="2">Cbfe23</strain>
    </source>
</reference>
<proteinExistence type="predicted"/>
<accession>A0A1L9BFC2</accession>
<evidence type="ECO:0008006" key="3">
    <source>
        <dbReference type="Google" id="ProtNLM"/>
    </source>
</evidence>
<dbReference type="RefSeq" id="WP_071897422.1">
    <property type="nucleotide sequence ID" value="NZ_MPIN01000002.1"/>
</dbReference>
<dbReference type="Pfam" id="PF13801">
    <property type="entry name" value="Metal_resist"/>
    <property type="match status" value="1"/>
</dbReference>
<reference evidence="1 2" key="2">
    <citation type="submission" date="2016-12" db="EMBL/GenBank/DDBJ databases">
        <title>Draft Genome Sequence of Cystobacter ferrugineus Strain Cbfe23.</title>
        <authorList>
            <person name="Akbar S."/>
            <person name="Dowd S.E."/>
            <person name="Stevens D.C."/>
        </authorList>
    </citation>
    <scope>NUCLEOTIDE SEQUENCE [LARGE SCALE GENOMIC DNA]</scope>
    <source>
        <strain evidence="1 2">Cbfe23</strain>
    </source>
</reference>
<dbReference type="Gene3D" id="1.20.120.1490">
    <property type="match status" value="1"/>
</dbReference>
<dbReference type="OrthoDB" id="5512011at2"/>
<sequence>MFGYIFGAVCLAGALFTVRRARRYASWRGGPGPWSPRGRMRHVFERLDTSPGQEKILVQAAEDVTEAAEKLRGLWGDTRSAWAQSLRGEHFDGAALREQDAKQDALIDELRKTIHASLAKVHEALDPRQRRELADLIERGWGYSHHRHPRAHAFRAGRCGWRGAWAG</sequence>
<dbReference type="STRING" id="83449.BON30_08720"/>
<dbReference type="EMBL" id="MPIN01000002">
    <property type="protein sequence ID" value="OJH40982.1"/>
    <property type="molecule type" value="Genomic_DNA"/>
</dbReference>
<dbReference type="InterPro" id="IPR025961">
    <property type="entry name" value="Metal_resist"/>
</dbReference>
<name>A0A1L9BFC2_9BACT</name>
<evidence type="ECO:0000313" key="1">
    <source>
        <dbReference type="EMBL" id="OJH40982.1"/>
    </source>
</evidence>
<organism evidence="1 2">
    <name type="scientific">Cystobacter ferrugineus</name>
    <dbReference type="NCBI Taxonomy" id="83449"/>
    <lineage>
        <taxon>Bacteria</taxon>
        <taxon>Pseudomonadati</taxon>
        <taxon>Myxococcota</taxon>
        <taxon>Myxococcia</taxon>
        <taxon>Myxococcales</taxon>
        <taxon>Cystobacterineae</taxon>
        <taxon>Archangiaceae</taxon>
        <taxon>Cystobacter</taxon>
    </lineage>
</organism>
<dbReference type="Proteomes" id="UP000182229">
    <property type="component" value="Unassembled WGS sequence"/>
</dbReference>
<keyword evidence="2" id="KW-1185">Reference proteome</keyword>